<protein>
    <recommendedName>
        <fullName evidence="4">DUF3017 domain-containing protein</fullName>
    </recommendedName>
</protein>
<dbReference type="STRING" id="1505727.GA0061077_0449"/>
<keyword evidence="1" id="KW-0812">Transmembrane</keyword>
<evidence type="ECO:0000313" key="2">
    <source>
        <dbReference type="EMBL" id="SCC78845.1"/>
    </source>
</evidence>
<keyword evidence="1" id="KW-0472">Membrane</keyword>
<accession>A0A1C4H1X0</accession>
<reference evidence="3" key="1">
    <citation type="submission" date="2016-08" db="EMBL/GenBank/DDBJ databases">
        <authorList>
            <person name="Varghese N."/>
            <person name="Submissions Spin"/>
        </authorList>
    </citation>
    <scope>NUCLEOTIDE SEQUENCE [LARGE SCALE GENOMIC DNA]</scope>
    <source>
        <strain evidence="3">R-52791</strain>
    </source>
</reference>
<dbReference type="Proteomes" id="UP000242610">
    <property type="component" value="Unassembled WGS sequence"/>
</dbReference>
<evidence type="ECO:0000256" key="1">
    <source>
        <dbReference type="SAM" id="Phobius"/>
    </source>
</evidence>
<feature type="transmembrane region" description="Helical" evidence="1">
    <location>
        <begin position="71"/>
        <end position="91"/>
    </location>
</feature>
<organism evidence="2 3">
    <name type="scientific">Bifidobacterium commune</name>
    <dbReference type="NCBI Taxonomy" id="1505727"/>
    <lineage>
        <taxon>Bacteria</taxon>
        <taxon>Bacillati</taxon>
        <taxon>Actinomycetota</taxon>
        <taxon>Actinomycetes</taxon>
        <taxon>Bifidobacteriales</taxon>
        <taxon>Bifidobacteriaceae</taxon>
        <taxon>Bifidobacterium</taxon>
    </lineage>
</organism>
<sequence>MNNKRPYVSESHEGKPIFEWIVLFAVLGGAVLAGLGHTMAATAIFAATAIVTGLIRLLLKDRSPWKIRSVGFDTFIGVGLGIGLLVVYFSIQILI</sequence>
<dbReference type="AlphaFoldDB" id="A0A1C4H1X0"/>
<gene>
    <name evidence="2" type="ORF">GA0061077_0449</name>
</gene>
<evidence type="ECO:0000313" key="3">
    <source>
        <dbReference type="Proteomes" id="UP000242610"/>
    </source>
</evidence>
<keyword evidence="1" id="KW-1133">Transmembrane helix</keyword>
<feature type="transmembrane region" description="Helical" evidence="1">
    <location>
        <begin position="17"/>
        <end position="35"/>
    </location>
</feature>
<keyword evidence="3" id="KW-1185">Reference proteome</keyword>
<name>A0A1C4H1X0_9BIFI</name>
<feature type="transmembrane region" description="Helical" evidence="1">
    <location>
        <begin position="41"/>
        <end position="59"/>
    </location>
</feature>
<evidence type="ECO:0008006" key="4">
    <source>
        <dbReference type="Google" id="ProtNLM"/>
    </source>
</evidence>
<proteinExistence type="predicted"/>
<dbReference type="RefSeq" id="WP_091847284.1">
    <property type="nucleotide sequence ID" value="NZ_FMBL01000001.1"/>
</dbReference>
<dbReference type="EMBL" id="FMBL01000001">
    <property type="protein sequence ID" value="SCC78845.1"/>
    <property type="molecule type" value="Genomic_DNA"/>
</dbReference>